<evidence type="ECO:0000256" key="9">
    <source>
        <dbReference type="SAM" id="SignalP"/>
    </source>
</evidence>
<feature type="chain" id="PRO_5009236577" evidence="9">
    <location>
        <begin position="17"/>
        <end position="332"/>
    </location>
</feature>
<keyword evidence="6" id="KW-0325">Glycoprotein</keyword>
<keyword evidence="5 8" id="KW-0472">Membrane</keyword>
<dbReference type="Proteomes" id="UP000189911">
    <property type="component" value="Chromosome H"/>
</dbReference>
<dbReference type="PROSITE" id="PS51212">
    <property type="entry name" value="WSC"/>
    <property type="match status" value="1"/>
</dbReference>
<feature type="compositionally biased region" description="Low complexity" evidence="7">
    <location>
        <begin position="208"/>
        <end position="221"/>
    </location>
</feature>
<protein>
    <submittedName>
        <fullName evidence="11">LANO_0H19020g1_1</fullName>
    </submittedName>
</protein>
<dbReference type="OrthoDB" id="5985073at2759"/>
<gene>
    <name evidence="11" type="ORF">LANO_0H19020G</name>
</gene>
<evidence type="ECO:0000256" key="4">
    <source>
        <dbReference type="ARBA" id="ARBA00022989"/>
    </source>
</evidence>
<feature type="domain" description="WSC" evidence="10">
    <location>
        <begin position="17"/>
        <end position="106"/>
    </location>
</feature>
<keyword evidence="12" id="KW-1185">Reference proteome</keyword>
<comment type="subcellular location">
    <subcellularLocation>
        <location evidence="1">Membrane</location>
        <topology evidence="1">Single-pass membrane protein</topology>
    </subcellularLocation>
</comment>
<dbReference type="SMART" id="SM00321">
    <property type="entry name" value="WSC"/>
    <property type="match status" value="1"/>
</dbReference>
<feature type="transmembrane region" description="Helical" evidence="8">
    <location>
        <begin position="231"/>
        <end position="256"/>
    </location>
</feature>
<feature type="signal peptide" evidence="9">
    <location>
        <begin position="1"/>
        <end position="16"/>
    </location>
</feature>
<feature type="region of interest" description="Disordered" evidence="7">
    <location>
        <begin position="310"/>
        <end position="332"/>
    </location>
</feature>
<feature type="region of interest" description="Disordered" evidence="7">
    <location>
        <begin position="112"/>
        <end position="229"/>
    </location>
</feature>
<evidence type="ECO:0000256" key="3">
    <source>
        <dbReference type="ARBA" id="ARBA00022729"/>
    </source>
</evidence>
<keyword evidence="3 9" id="KW-0732">Signal</keyword>
<dbReference type="PANTHER" id="PTHR24269:SF16">
    <property type="entry name" value="PROTEIN SLG1"/>
    <property type="match status" value="1"/>
</dbReference>
<evidence type="ECO:0000256" key="2">
    <source>
        <dbReference type="ARBA" id="ARBA00022692"/>
    </source>
</evidence>
<organism evidence="11 12">
    <name type="scientific">Lachancea nothofagi CBS 11611</name>
    <dbReference type="NCBI Taxonomy" id="1266666"/>
    <lineage>
        <taxon>Eukaryota</taxon>
        <taxon>Fungi</taxon>
        <taxon>Dikarya</taxon>
        <taxon>Ascomycota</taxon>
        <taxon>Saccharomycotina</taxon>
        <taxon>Saccharomycetes</taxon>
        <taxon>Saccharomycetales</taxon>
        <taxon>Saccharomycetaceae</taxon>
        <taxon>Lachancea</taxon>
    </lineage>
</organism>
<keyword evidence="4 8" id="KW-1133">Transmembrane helix</keyword>
<evidence type="ECO:0000259" key="10">
    <source>
        <dbReference type="PROSITE" id="PS51212"/>
    </source>
</evidence>
<feature type="compositionally biased region" description="Polar residues" evidence="7">
    <location>
        <begin position="184"/>
        <end position="207"/>
    </location>
</feature>
<feature type="compositionally biased region" description="Polar residues" evidence="7">
    <location>
        <begin position="321"/>
        <end position="332"/>
    </location>
</feature>
<dbReference type="GO" id="GO:0005886">
    <property type="term" value="C:plasma membrane"/>
    <property type="evidence" value="ECO:0007669"/>
    <property type="project" value="TreeGrafter"/>
</dbReference>
<dbReference type="PANTHER" id="PTHR24269">
    <property type="entry name" value="KREMEN PROTEIN"/>
    <property type="match status" value="1"/>
</dbReference>
<dbReference type="AlphaFoldDB" id="A0A1G4KNB2"/>
<evidence type="ECO:0000256" key="5">
    <source>
        <dbReference type="ARBA" id="ARBA00023136"/>
    </source>
</evidence>
<dbReference type="Pfam" id="PF01822">
    <property type="entry name" value="WSC"/>
    <property type="match status" value="1"/>
</dbReference>
<evidence type="ECO:0000256" key="1">
    <source>
        <dbReference type="ARBA" id="ARBA00004167"/>
    </source>
</evidence>
<reference evidence="12" key="1">
    <citation type="submission" date="2016-03" db="EMBL/GenBank/DDBJ databases">
        <authorList>
            <person name="Devillers Hugo."/>
        </authorList>
    </citation>
    <scope>NUCLEOTIDE SEQUENCE [LARGE SCALE GENOMIC DNA]</scope>
</reference>
<evidence type="ECO:0000256" key="6">
    <source>
        <dbReference type="ARBA" id="ARBA00023180"/>
    </source>
</evidence>
<dbReference type="EMBL" id="LT598447">
    <property type="protein sequence ID" value="SCV05962.1"/>
    <property type="molecule type" value="Genomic_DNA"/>
</dbReference>
<accession>A0A1G4KNB2</accession>
<evidence type="ECO:0000256" key="7">
    <source>
        <dbReference type="SAM" id="MobiDB-lite"/>
    </source>
</evidence>
<dbReference type="InterPro" id="IPR051836">
    <property type="entry name" value="Kremen_rcpt"/>
</dbReference>
<proteinExistence type="predicted"/>
<keyword evidence="2 8" id="KW-0812">Transmembrane</keyword>
<feature type="compositionally biased region" description="Low complexity" evidence="7">
    <location>
        <begin position="112"/>
        <end position="183"/>
    </location>
</feature>
<evidence type="ECO:0000313" key="12">
    <source>
        <dbReference type="Proteomes" id="UP000189911"/>
    </source>
</evidence>
<evidence type="ECO:0000313" key="11">
    <source>
        <dbReference type="EMBL" id="SCV05962.1"/>
    </source>
</evidence>
<evidence type="ECO:0000256" key="8">
    <source>
        <dbReference type="SAM" id="Phobius"/>
    </source>
</evidence>
<name>A0A1G4KNB2_9SACH</name>
<sequence length="332" mass="33954">MRFYLVWLLLTAVCMADSSYINCFASLPSSFSFNNTAQWQTSSLCYATCKATSSKYFALKNGGDCYCGNSNPSDSESTSSSCTTVCNGYGDQMCGGSDAFSVYAIEENLGNSASSSAGPSSSGASSSSPSSSKSSSSSSSSSPSSSASGSSSSPASTSTTSSSSSSTTSAPTSSSPSSSSSSSDSNNNVVTSTQTSGGSVNLVTQTVTASSPASTESQSSQNKSDKKPKNLGAIIGGVVGGVCGAALIAGAILLGLRRINKQREQERMEKEYQEAIKPVDFDDTLYQSSASTRKAANPFDDTRRISMGSVMEQPGVPDQNALKTLTVANPDE</sequence>
<dbReference type="InterPro" id="IPR002889">
    <property type="entry name" value="WSC_carb-bd"/>
</dbReference>